<feature type="compositionally biased region" description="Basic residues" evidence="1">
    <location>
        <begin position="157"/>
        <end position="171"/>
    </location>
</feature>
<feature type="region of interest" description="Disordered" evidence="1">
    <location>
        <begin position="112"/>
        <end position="225"/>
    </location>
</feature>
<name>A0AAD3XQQ2_NEPGR</name>
<reference evidence="2" key="1">
    <citation type="submission" date="2023-05" db="EMBL/GenBank/DDBJ databases">
        <title>Nepenthes gracilis genome sequencing.</title>
        <authorList>
            <person name="Fukushima K."/>
        </authorList>
    </citation>
    <scope>NUCLEOTIDE SEQUENCE</scope>
    <source>
        <strain evidence="2">SING2019-196</strain>
    </source>
</reference>
<accession>A0AAD3XQQ2</accession>
<organism evidence="2 3">
    <name type="scientific">Nepenthes gracilis</name>
    <name type="common">Slender pitcher plant</name>
    <dbReference type="NCBI Taxonomy" id="150966"/>
    <lineage>
        <taxon>Eukaryota</taxon>
        <taxon>Viridiplantae</taxon>
        <taxon>Streptophyta</taxon>
        <taxon>Embryophyta</taxon>
        <taxon>Tracheophyta</taxon>
        <taxon>Spermatophyta</taxon>
        <taxon>Magnoliopsida</taxon>
        <taxon>eudicotyledons</taxon>
        <taxon>Gunneridae</taxon>
        <taxon>Pentapetalae</taxon>
        <taxon>Caryophyllales</taxon>
        <taxon>Nepenthaceae</taxon>
        <taxon>Nepenthes</taxon>
    </lineage>
</organism>
<dbReference type="EMBL" id="BSYO01000013">
    <property type="protein sequence ID" value="GMH13992.1"/>
    <property type="molecule type" value="Genomic_DNA"/>
</dbReference>
<evidence type="ECO:0000256" key="1">
    <source>
        <dbReference type="SAM" id="MobiDB-lite"/>
    </source>
</evidence>
<evidence type="ECO:0000313" key="2">
    <source>
        <dbReference type="EMBL" id="GMH13992.1"/>
    </source>
</evidence>
<dbReference type="Proteomes" id="UP001279734">
    <property type="component" value="Unassembled WGS sequence"/>
</dbReference>
<feature type="compositionally biased region" description="Basic residues" evidence="1">
    <location>
        <begin position="193"/>
        <end position="208"/>
    </location>
</feature>
<keyword evidence="3" id="KW-1185">Reference proteome</keyword>
<evidence type="ECO:0000313" key="3">
    <source>
        <dbReference type="Proteomes" id="UP001279734"/>
    </source>
</evidence>
<feature type="region of interest" description="Disordered" evidence="1">
    <location>
        <begin position="1"/>
        <end position="33"/>
    </location>
</feature>
<gene>
    <name evidence="2" type="ORF">Nepgr_015833</name>
</gene>
<sequence>MFNVAGQRKMEEMRGHPAGKHTKSPSQSSNSEIRATLLKPASSVLLNKDQNTWKAGNHSQSIQEEFEMHDKFKQITKCAQYTGIKAKLQEFTWGAQANDLQPQLIQRFESRQTEKNLQRNFKASFTHRREKANKTPAPSKAKGRALGHKAREETRDRKKKSKRSKTHHTRSWHPNPQTNLGIFVGNPREDHRGPRRAWLNRRKSRASPKTKPERTTGESRARSEGRRMGFGRICVELKKGDPQPAKIKILSGTASSAKLIEVLVAYHSVPSRLKSRTTSLVPAVDEGGYKSPIPDQVLVDSASPDAGTSVISPLVNGVIVLVDGDLDHQTGSPANVECYARGKVSSLAACSVSAGDVPVDDGALSGSMKDEPAYVVTNSDHSLLDVGAPCVDDHVAGSPHRPLLNAGVDGVAIADECGLIPVVDGSTPESIARIARKYSLVDVVDGLLNKVPLVYQAVSSTPMSGCPIKSSEATSPEEVQPCDPGYGPVHALPSVDLCAGDPVARAIPPSSEANGSLQATSLPVEPSPGYMADVQGLSPCNQSAEEYAEVANRPLSSPVPGTGCSVWHFPENADNNDNVAPLLCPIVTVCLPAMEVHLGHVSVPILGHEAPLYCLYWSMLPSRAGRVAEWTYCSVKLAHFFAVWTPLLHYFGGYFGEMVATLVPPSADSVVCWLVWSNAGLVCNGVFQFCLVEVKTHCPIWFHEWWVRNELPISNCFPYAVLICCSFRLHPERDWTLFSRFGSQLPISKS</sequence>
<feature type="compositionally biased region" description="Basic and acidic residues" evidence="1">
    <location>
        <begin position="210"/>
        <end position="225"/>
    </location>
</feature>
<protein>
    <submittedName>
        <fullName evidence="2">Uncharacterized protein</fullName>
    </submittedName>
</protein>
<comment type="caution">
    <text evidence="2">The sequence shown here is derived from an EMBL/GenBank/DDBJ whole genome shotgun (WGS) entry which is preliminary data.</text>
</comment>
<dbReference type="AlphaFoldDB" id="A0AAD3XQQ2"/>
<feature type="compositionally biased region" description="Polar residues" evidence="1">
    <location>
        <begin position="24"/>
        <end position="33"/>
    </location>
</feature>
<proteinExistence type="predicted"/>